<evidence type="ECO:0000313" key="1">
    <source>
        <dbReference type="EMBL" id="MBD5769468.1"/>
    </source>
</evidence>
<sequence>MKTFFIIAITLTLSWACKADNNVLSPYGYGVIQVGMTLNEVKSSISFNHTNKETSYNTGNECQTFTLNNHPKELTVMLLDGIIERLSIYEDVDNHKIIEIITDTGLRVGDSAALVHKLYPIGLNDDPHEYLGPNARYLTWWNEDKNRGIRFETDMDNRITAIHAGSDAIFLLEGCS</sequence>
<protein>
    <recommendedName>
        <fullName evidence="3">Lipoprotein</fullName>
    </recommendedName>
</protein>
<proteinExistence type="predicted"/>
<organism evidence="1 2">
    <name type="scientific">Marinomonas colpomeniae</name>
    <dbReference type="NCBI Taxonomy" id="2774408"/>
    <lineage>
        <taxon>Bacteria</taxon>
        <taxon>Pseudomonadati</taxon>
        <taxon>Pseudomonadota</taxon>
        <taxon>Gammaproteobacteria</taxon>
        <taxon>Oceanospirillales</taxon>
        <taxon>Oceanospirillaceae</taxon>
        <taxon>Marinomonas</taxon>
    </lineage>
</organism>
<keyword evidence="2" id="KW-1185">Reference proteome</keyword>
<name>A0ABR8NU94_9GAMM</name>
<dbReference type="EMBL" id="JACYFC010000001">
    <property type="protein sequence ID" value="MBD5769468.1"/>
    <property type="molecule type" value="Genomic_DNA"/>
</dbReference>
<reference evidence="1 2" key="1">
    <citation type="submission" date="2020-09" db="EMBL/GenBank/DDBJ databases">
        <title>Marinomonas sp. nov., isolated from the cysticercosis algae of Qingdao, China.</title>
        <authorList>
            <person name="Sun X."/>
        </authorList>
    </citation>
    <scope>NUCLEOTIDE SEQUENCE [LARGE SCALE GENOMIC DNA]</scope>
    <source>
        <strain evidence="1 2">SM2066</strain>
    </source>
</reference>
<gene>
    <name evidence="1" type="ORF">IF202_00250</name>
</gene>
<evidence type="ECO:0008006" key="3">
    <source>
        <dbReference type="Google" id="ProtNLM"/>
    </source>
</evidence>
<evidence type="ECO:0000313" key="2">
    <source>
        <dbReference type="Proteomes" id="UP000604161"/>
    </source>
</evidence>
<accession>A0ABR8NU94</accession>
<comment type="caution">
    <text evidence="1">The sequence shown here is derived from an EMBL/GenBank/DDBJ whole genome shotgun (WGS) entry which is preliminary data.</text>
</comment>
<dbReference type="Proteomes" id="UP000604161">
    <property type="component" value="Unassembled WGS sequence"/>
</dbReference>